<evidence type="ECO:0000256" key="3">
    <source>
        <dbReference type="ARBA" id="ARBA00022448"/>
    </source>
</evidence>
<keyword evidence="3" id="KW-0813">Transport</keyword>
<feature type="transmembrane region" description="Helical" evidence="8">
    <location>
        <begin position="309"/>
        <end position="330"/>
    </location>
</feature>
<dbReference type="OrthoDB" id="9808686at2"/>
<dbReference type="Pfam" id="PF12698">
    <property type="entry name" value="ABC2_membrane_3"/>
    <property type="match status" value="1"/>
</dbReference>
<dbReference type="GO" id="GO:0005886">
    <property type="term" value="C:plasma membrane"/>
    <property type="evidence" value="ECO:0007669"/>
    <property type="project" value="UniProtKB-SubCell"/>
</dbReference>
<dbReference type="InterPro" id="IPR047817">
    <property type="entry name" value="ABC2_TM_bact-type"/>
</dbReference>
<evidence type="ECO:0000256" key="7">
    <source>
        <dbReference type="ARBA" id="ARBA00023136"/>
    </source>
</evidence>
<name>A0A562LYP5_9GAMM</name>
<dbReference type="Gene3D" id="3.40.1710.10">
    <property type="entry name" value="abc type-2 transporter like domain"/>
    <property type="match status" value="1"/>
</dbReference>
<feature type="transmembrane region" description="Helical" evidence="8">
    <location>
        <begin position="201"/>
        <end position="223"/>
    </location>
</feature>
<accession>A0A562LYP5</accession>
<proteinExistence type="inferred from homology"/>
<dbReference type="PANTHER" id="PTHR30294">
    <property type="entry name" value="MEMBRANE COMPONENT OF ABC TRANSPORTER YHHJ-RELATED"/>
    <property type="match status" value="1"/>
</dbReference>
<evidence type="ECO:0000313" key="10">
    <source>
        <dbReference type="EMBL" id="TWI12774.1"/>
    </source>
</evidence>
<dbReference type="PANTHER" id="PTHR30294:SF29">
    <property type="entry name" value="MULTIDRUG ABC TRANSPORTER PERMEASE YBHS-RELATED"/>
    <property type="match status" value="1"/>
</dbReference>
<dbReference type="EMBL" id="VLKP01000003">
    <property type="protein sequence ID" value="TWI12774.1"/>
    <property type="molecule type" value="Genomic_DNA"/>
</dbReference>
<dbReference type="AlphaFoldDB" id="A0A562LYP5"/>
<gene>
    <name evidence="10" type="ORF">IP93_01120</name>
</gene>
<evidence type="ECO:0000256" key="1">
    <source>
        <dbReference type="ARBA" id="ARBA00004651"/>
    </source>
</evidence>
<comment type="similarity">
    <text evidence="2">Belongs to the ABC-2 integral membrane protein family.</text>
</comment>
<keyword evidence="11" id="KW-1185">Reference proteome</keyword>
<feature type="domain" description="ABC transmembrane type-2" evidence="9">
    <location>
        <begin position="156"/>
        <end position="393"/>
    </location>
</feature>
<reference evidence="10 11" key="1">
    <citation type="journal article" date="2015" name="Stand. Genomic Sci.">
        <title>Genomic Encyclopedia of Bacterial and Archaeal Type Strains, Phase III: the genomes of soil and plant-associated and newly described type strains.</title>
        <authorList>
            <person name="Whitman W.B."/>
            <person name="Woyke T."/>
            <person name="Klenk H.P."/>
            <person name="Zhou Y."/>
            <person name="Lilburn T.G."/>
            <person name="Beck B.J."/>
            <person name="De Vos P."/>
            <person name="Vandamme P."/>
            <person name="Eisen J.A."/>
            <person name="Garrity G."/>
            <person name="Hugenholtz P."/>
            <person name="Kyrpides N.C."/>
        </authorList>
    </citation>
    <scope>NUCLEOTIDE SEQUENCE [LARGE SCALE GENOMIC DNA]</scope>
    <source>
        <strain evidence="10 11">CGMCC 1.10136</strain>
    </source>
</reference>
<evidence type="ECO:0000259" key="9">
    <source>
        <dbReference type="PROSITE" id="PS51012"/>
    </source>
</evidence>
<evidence type="ECO:0000256" key="6">
    <source>
        <dbReference type="ARBA" id="ARBA00022989"/>
    </source>
</evidence>
<evidence type="ECO:0000256" key="8">
    <source>
        <dbReference type="SAM" id="Phobius"/>
    </source>
</evidence>
<dbReference type="InterPro" id="IPR013525">
    <property type="entry name" value="ABC2_TM"/>
</dbReference>
<evidence type="ECO:0000256" key="5">
    <source>
        <dbReference type="ARBA" id="ARBA00022692"/>
    </source>
</evidence>
<keyword evidence="7 8" id="KW-0472">Membrane</keyword>
<dbReference type="InterPro" id="IPR051449">
    <property type="entry name" value="ABC-2_transporter_component"/>
</dbReference>
<feature type="transmembrane region" description="Helical" evidence="8">
    <location>
        <begin position="50"/>
        <end position="68"/>
    </location>
</feature>
<evidence type="ECO:0000313" key="11">
    <source>
        <dbReference type="Proteomes" id="UP000316471"/>
    </source>
</evidence>
<dbReference type="PROSITE" id="PS51012">
    <property type="entry name" value="ABC_TM2"/>
    <property type="match status" value="1"/>
</dbReference>
<protein>
    <submittedName>
        <fullName evidence="10">ABC-2 type transport system permease protein</fullName>
    </submittedName>
</protein>
<evidence type="ECO:0000256" key="2">
    <source>
        <dbReference type="ARBA" id="ARBA00007783"/>
    </source>
</evidence>
<comment type="caution">
    <text evidence="10">The sequence shown here is derived from an EMBL/GenBank/DDBJ whole genome shotgun (WGS) entry which is preliminary data.</text>
</comment>
<keyword evidence="6 8" id="KW-1133">Transmembrane helix</keyword>
<feature type="transmembrane region" description="Helical" evidence="8">
    <location>
        <begin position="367"/>
        <end position="386"/>
    </location>
</feature>
<organism evidence="10 11">
    <name type="scientific">Aerolutibacter ruishenii</name>
    <dbReference type="NCBI Taxonomy" id="686800"/>
    <lineage>
        <taxon>Bacteria</taxon>
        <taxon>Pseudomonadati</taxon>
        <taxon>Pseudomonadota</taxon>
        <taxon>Gammaproteobacteria</taxon>
        <taxon>Lysobacterales</taxon>
        <taxon>Lysobacteraceae</taxon>
        <taxon>Aerolutibacter</taxon>
    </lineage>
</organism>
<sequence length="396" mass="42738">MSAQADKHVAAGVPDASAPQVAAMRRFDAGRLAALVRKESLQALRDPSTLLIAFVLPVVLLFLFAYAVSLDIRKVRIGVVVESPGVSAQQLAAAFAATRFLEVSFAHDRREVGDRVVAGELRGYVVIPQDFEQRLASGGERPLVQVVTDGSQPNTANFVANYAQGVVQTWRTGITGDVPSTPITLEPRYWFNPELESRRSLVPGAIAIIMTIIGTMLTALVVAREWERGTMEAVMSTPASVVEILIGKLLPYFMLGMVSTLVAAVLAVFVFDVPLRGSLAALMLLSAVFMVPALGQGLLISSLSRNQFLAAQIALFSGFLPAFMLSGFLFEIDSMPAPIRAITWLIPARYFVSSLKTVFLAGDTWAVFVPDLLAMAAIGVVFFVLAKRATRKNLEP</sequence>
<keyword evidence="4" id="KW-1003">Cell membrane</keyword>
<comment type="subcellular location">
    <subcellularLocation>
        <location evidence="1">Cell membrane</location>
        <topology evidence="1">Multi-pass membrane protein</topology>
    </subcellularLocation>
</comment>
<evidence type="ECO:0000256" key="4">
    <source>
        <dbReference type="ARBA" id="ARBA00022475"/>
    </source>
</evidence>
<keyword evidence="5 8" id="KW-0812">Transmembrane</keyword>
<feature type="transmembrane region" description="Helical" evidence="8">
    <location>
        <begin position="278"/>
        <end position="303"/>
    </location>
</feature>
<feature type="transmembrane region" description="Helical" evidence="8">
    <location>
        <begin position="249"/>
        <end position="271"/>
    </location>
</feature>
<dbReference type="Proteomes" id="UP000316471">
    <property type="component" value="Unassembled WGS sequence"/>
</dbReference>
<dbReference type="GO" id="GO:0140359">
    <property type="term" value="F:ABC-type transporter activity"/>
    <property type="evidence" value="ECO:0007669"/>
    <property type="project" value="InterPro"/>
</dbReference>